<dbReference type="Gene3D" id="3.40.50.720">
    <property type="entry name" value="NAD(P)-binding Rossmann-like Domain"/>
    <property type="match status" value="1"/>
</dbReference>
<name>A0A917C0A8_9BACL</name>
<keyword evidence="3" id="KW-1185">Reference proteome</keyword>
<feature type="domain" description="Alcohol dehydrogenase-like C-terminal" evidence="1">
    <location>
        <begin position="2"/>
        <end position="115"/>
    </location>
</feature>
<evidence type="ECO:0000313" key="3">
    <source>
        <dbReference type="Proteomes" id="UP000637643"/>
    </source>
</evidence>
<dbReference type="Gene3D" id="3.90.180.10">
    <property type="entry name" value="Medium-chain alcohol dehydrogenases, catalytic domain"/>
    <property type="match status" value="1"/>
</dbReference>
<dbReference type="InterPro" id="IPR052711">
    <property type="entry name" value="Zinc_ADH-like"/>
</dbReference>
<gene>
    <name evidence="2" type="ORF">GCM10010912_08520</name>
</gene>
<dbReference type="InterPro" id="IPR013149">
    <property type="entry name" value="ADH-like_C"/>
</dbReference>
<dbReference type="PANTHER" id="PTHR45033">
    <property type="match status" value="1"/>
</dbReference>
<dbReference type="Pfam" id="PF00107">
    <property type="entry name" value="ADH_zinc_N"/>
    <property type="match status" value="1"/>
</dbReference>
<dbReference type="Proteomes" id="UP000637643">
    <property type="component" value="Unassembled WGS sequence"/>
</dbReference>
<proteinExistence type="predicted"/>
<organism evidence="2 3">
    <name type="scientific">Paenibacillus albidus</name>
    <dbReference type="NCBI Taxonomy" id="2041023"/>
    <lineage>
        <taxon>Bacteria</taxon>
        <taxon>Bacillati</taxon>
        <taxon>Bacillota</taxon>
        <taxon>Bacilli</taxon>
        <taxon>Bacillales</taxon>
        <taxon>Paenibacillaceae</taxon>
        <taxon>Paenibacillus</taxon>
    </lineage>
</organism>
<sequence length="154" mass="16781">MLMAVAAGARVSVTSRSEVKRKTALTRGAEQAVDSHSNWSEVLHGEPVDLLDSIGPATFGQALEVIKPEGRIVMFGASSGDRLEFPARSLFFPQTSLIGTSMGSSEEFGDMLKIIELHLIRPVLDRVFPIHDTAEAFRRMQQGEPVGNIGTRMD</sequence>
<evidence type="ECO:0000259" key="1">
    <source>
        <dbReference type="Pfam" id="PF00107"/>
    </source>
</evidence>
<dbReference type="SUPFAM" id="SSF51735">
    <property type="entry name" value="NAD(P)-binding Rossmann-fold domains"/>
    <property type="match status" value="1"/>
</dbReference>
<reference evidence="2" key="2">
    <citation type="submission" date="2020-09" db="EMBL/GenBank/DDBJ databases">
        <authorList>
            <person name="Sun Q."/>
            <person name="Zhou Y."/>
        </authorList>
    </citation>
    <scope>NUCLEOTIDE SEQUENCE</scope>
    <source>
        <strain evidence="2">CGMCC 1.16134</strain>
    </source>
</reference>
<dbReference type="InterPro" id="IPR036291">
    <property type="entry name" value="NAD(P)-bd_dom_sf"/>
</dbReference>
<comment type="caution">
    <text evidence="2">The sequence shown here is derived from an EMBL/GenBank/DDBJ whole genome shotgun (WGS) entry which is preliminary data.</text>
</comment>
<dbReference type="EMBL" id="BMKR01000003">
    <property type="protein sequence ID" value="GGF65767.1"/>
    <property type="molecule type" value="Genomic_DNA"/>
</dbReference>
<evidence type="ECO:0000313" key="2">
    <source>
        <dbReference type="EMBL" id="GGF65767.1"/>
    </source>
</evidence>
<dbReference type="PANTHER" id="PTHR45033:SF3">
    <property type="entry name" value="DEHYDROGENASE, PUTATIVE (AFU_ORTHOLOGUE AFUA_2G13270)-RELATED"/>
    <property type="match status" value="1"/>
</dbReference>
<reference evidence="2" key="1">
    <citation type="journal article" date="2014" name="Int. J. Syst. Evol. Microbiol.">
        <title>Complete genome sequence of Corynebacterium casei LMG S-19264T (=DSM 44701T), isolated from a smear-ripened cheese.</title>
        <authorList>
            <consortium name="US DOE Joint Genome Institute (JGI-PGF)"/>
            <person name="Walter F."/>
            <person name="Albersmeier A."/>
            <person name="Kalinowski J."/>
            <person name="Ruckert C."/>
        </authorList>
    </citation>
    <scope>NUCLEOTIDE SEQUENCE</scope>
    <source>
        <strain evidence="2">CGMCC 1.16134</strain>
    </source>
</reference>
<protein>
    <recommendedName>
        <fullName evidence="1">Alcohol dehydrogenase-like C-terminal domain-containing protein</fullName>
    </recommendedName>
</protein>
<accession>A0A917C0A8</accession>
<dbReference type="AlphaFoldDB" id="A0A917C0A8"/>